<dbReference type="OrthoDB" id="582337at2"/>
<dbReference type="InterPro" id="IPR052053">
    <property type="entry name" value="IM_YidH-like"/>
</dbReference>
<evidence type="ECO:0000313" key="8">
    <source>
        <dbReference type="EMBL" id="PSL19522.1"/>
    </source>
</evidence>
<proteinExistence type="predicted"/>
<dbReference type="PANTHER" id="PTHR34187:SF2">
    <property type="entry name" value="DUF202 DOMAIN-CONTAINING PROTEIN"/>
    <property type="match status" value="1"/>
</dbReference>
<dbReference type="InterPro" id="IPR003807">
    <property type="entry name" value="DUF202"/>
</dbReference>
<evidence type="ECO:0000256" key="6">
    <source>
        <dbReference type="SAM" id="Phobius"/>
    </source>
</evidence>
<dbReference type="Pfam" id="PF02656">
    <property type="entry name" value="DUF202"/>
    <property type="match status" value="1"/>
</dbReference>
<dbReference type="AlphaFoldDB" id="A0A2P8FCV6"/>
<feature type="transmembrane region" description="Helical" evidence="6">
    <location>
        <begin position="32"/>
        <end position="53"/>
    </location>
</feature>
<accession>A0A2P8FCV6</accession>
<evidence type="ECO:0000256" key="4">
    <source>
        <dbReference type="ARBA" id="ARBA00022989"/>
    </source>
</evidence>
<dbReference type="RefSeq" id="WP_106599533.1">
    <property type="nucleotide sequence ID" value="NZ_PYAS01000026.1"/>
</dbReference>
<gene>
    <name evidence="8" type="ORF">CLV60_12640</name>
</gene>
<sequence length="138" mass="15697">MAKNTIRDIKEYKPNDHLANERTYLAWVRTGVGIMAFGFVVVKFSLFIAQIGFVLDKPVKIHSHGYSKIIGIVLVLLGIGAILLGFIQYRLTEEELKRGTYHPRSWLTNLLTAVLMLISVLLVVYLVQSVNFQDYLTQ</sequence>
<dbReference type="EMBL" id="PYAS01000026">
    <property type="protein sequence ID" value="PSL19522.1"/>
    <property type="molecule type" value="Genomic_DNA"/>
</dbReference>
<comment type="subcellular location">
    <subcellularLocation>
        <location evidence="1">Cell membrane</location>
        <topology evidence="1">Multi-pass membrane protein</topology>
    </subcellularLocation>
</comment>
<evidence type="ECO:0000256" key="5">
    <source>
        <dbReference type="ARBA" id="ARBA00023136"/>
    </source>
</evidence>
<keyword evidence="9" id="KW-1185">Reference proteome</keyword>
<evidence type="ECO:0000256" key="3">
    <source>
        <dbReference type="ARBA" id="ARBA00022692"/>
    </source>
</evidence>
<name>A0A2P8FCV6_9BACT</name>
<organism evidence="8 9">
    <name type="scientific">Dyadobacter jiangsuensis</name>
    <dbReference type="NCBI Taxonomy" id="1591085"/>
    <lineage>
        <taxon>Bacteria</taxon>
        <taxon>Pseudomonadati</taxon>
        <taxon>Bacteroidota</taxon>
        <taxon>Cytophagia</taxon>
        <taxon>Cytophagales</taxon>
        <taxon>Spirosomataceae</taxon>
        <taxon>Dyadobacter</taxon>
    </lineage>
</organism>
<evidence type="ECO:0000256" key="2">
    <source>
        <dbReference type="ARBA" id="ARBA00022475"/>
    </source>
</evidence>
<dbReference type="PANTHER" id="PTHR34187">
    <property type="entry name" value="FGR18P"/>
    <property type="match status" value="1"/>
</dbReference>
<evidence type="ECO:0000313" key="9">
    <source>
        <dbReference type="Proteomes" id="UP000241964"/>
    </source>
</evidence>
<keyword evidence="3 6" id="KW-0812">Transmembrane</keyword>
<feature type="domain" description="DUF202" evidence="7">
    <location>
        <begin position="16"/>
        <end position="93"/>
    </location>
</feature>
<dbReference type="Proteomes" id="UP000241964">
    <property type="component" value="Unassembled WGS sequence"/>
</dbReference>
<dbReference type="GO" id="GO:0005886">
    <property type="term" value="C:plasma membrane"/>
    <property type="evidence" value="ECO:0007669"/>
    <property type="project" value="UniProtKB-SubCell"/>
</dbReference>
<protein>
    <submittedName>
        <fullName evidence="8">Putative membrane protein</fullName>
    </submittedName>
</protein>
<feature type="transmembrane region" description="Helical" evidence="6">
    <location>
        <begin position="65"/>
        <end position="86"/>
    </location>
</feature>
<evidence type="ECO:0000256" key="1">
    <source>
        <dbReference type="ARBA" id="ARBA00004651"/>
    </source>
</evidence>
<keyword evidence="5 6" id="KW-0472">Membrane</keyword>
<feature type="transmembrane region" description="Helical" evidence="6">
    <location>
        <begin position="106"/>
        <end position="127"/>
    </location>
</feature>
<comment type="caution">
    <text evidence="8">The sequence shown here is derived from an EMBL/GenBank/DDBJ whole genome shotgun (WGS) entry which is preliminary data.</text>
</comment>
<evidence type="ECO:0000259" key="7">
    <source>
        <dbReference type="Pfam" id="PF02656"/>
    </source>
</evidence>
<keyword evidence="2" id="KW-1003">Cell membrane</keyword>
<reference evidence="8 9" key="1">
    <citation type="submission" date="2018-03" db="EMBL/GenBank/DDBJ databases">
        <title>Genomic Encyclopedia of Archaeal and Bacterial Type Strains, Phase II (KMG-II): from individual species to whole genera.</title>
        <authorList>
            <person name="Goeker M."/>
        </authorList>
    </citation>
    <scope>NUCLEOTIDE SEQUENCE [LARGE SCALE GENOMIC DNA]</scope>
    <source>
        <strain evidence="8 9">DSM 29057</strain>
    </source>
</reference>
<keyword evidence="4 6" id="KW-1133">Transmembrane helix</keyword>